<dbReference type="Gene3D" id="3.40.630.10">
    <property type="entry name" value="Zn peptidases"/>
    <property type="match status" value="1"/>
</dbReference>
<sequence>MTSGTDAQLSELRDRVRASMPRVRAELADLVAFRSIADPEQAPPSECRSAAEWVRDAFRDAGVTDTELHETSDGSAAVIGRRAAADGAPTVLLYSHYDVQPAGDESLWNSAPFELTDRDGRWFGRGSADCKGNVLMHLAALRALGSDSEVGIVVVCEGSEETGTGGLEDLVHDRPELFAADVIVIGDTGNIAVGTPTLTTSLRGMAIVRVDVETLDGAVHSGMYGGPAPDALVALVAMLATLHDDNGDTTIDGVDGSGVWDGAEYPVERFRTDAGVLDGVGLAGSGTIADHLWARPSVTVMGIDCPPVVGSAAAVVPRASARIGLRVPPGMNAEKTRDLLVTHLTNAAPWSARVTVTPDAVGSPFAARTDGPAYDALMTALSDAYGEPVQFAGQGGSIPLCTALQRAVPDAEIVLMGVEEPLSTIHAPNESVDPSEIETIAVAEAAFLSRLPEQWRLRASDRG</sequence>
<evidence type="ECO:0000259" key="4">
    <source>
        <dbReference type="Pfam" id="PF07687"/>
    </source>
</evidence>
<evidence type="ECO:0000256" key="1">
    <source>
        <dbReference type="ARBA" id="ARBA00022670"/>
    </source>
</evidence>
<dbReference type="InterPro" id="IPR002933">
    <property type="entry name" value="Peptidase_M20"/>
</dbReference>
<feature type="domain" description="Peptidase M20 dimerisation" evidence="4">
    <location>
        <begin position="208"/>
        <end position="350"/>
    </location>
</feature>
<keyword evidence="3" id="KW-0378">Hydrolase</keyword>
<dbReference type="Proteomes" id="UP000703038">
    <property type="component" value="Unassembled WGS sequence"/>
</dbReference>
<dbReference type="InterPro" id="IPR051458">
    <property type="entry name" value="Cyt/Met_Dipeptidase"/>
</dbReference>
<dbReference type="RefSeq" id="WP_204868608.1">
    <property type="nucleotide sequence ID" value="NZ_JAFBBK010000001.1"/>
</dbReference>
<dbReference type="SUPFAM" id="SSF53187">
    <property type="entry name" value="Zn-dependent exopeptidases"/>
    <property type="match status" value="1"/>
</dbReference>
<keyword evidence="2" id="KW-0479">Metal-binding</keyword>
<dbReference type="InterPro" id="IPR011650">
    <property type="entry name" value="Peptidase_M20_dimer"/>
</dbReference>
<dbReference type="PANTHER" id="PTHR43270:SF12">
    <property type="entry name" value="SUCCINYL-DIAMINOPIMELATE DESUCCINYLASE"/>
    <property type="match status" value="1"/>
</dbReference>
<dbReference type="Gene3D" id="3.30.70.360">
    <property type="match status" value="1"/>
</dbReference>
<reference evidence="5 6" key="1">
    <citation type="submission" date="2021-01" db="EMBL/GenBank/DDBJ databases">
        <title>Genomics of switchgrass bacterial isolates.</title>
        <authorList>
            <person name="Shade A."/>
        </authorList>
    </citation>
    <scope>NUCLEOTIDE SEQUENCE [LARGE SCALE GENOMIC DNA]</scope>
    <source>
        <strain evidence="5 6">PvP111</strain>
    </source>
</reference>
<dbReference type="PANTHER" id="PTHR43270">
    <property type="entry name" value="BETA-ALA-HIS DIPEPTIDASE"/>
    <property type="match status" value="1"/>
</dbReference>
<dbReference type="Pfam" id="PF07687">
    <property type="entry name" value="M20_dimer"/>
    <property type="match status" value="1"/>
</dbReference>
<evidence type="ECO:0000256" key="2">
    <source>
        <dbReference type="ARBA" id="ARBA00022723"/>
    </source>
</evidence>
<organism evidence="5 6">
    <name type="scientific">Rhodococcoides corynebacterioides</name>
    <dbReference type="NCBI Taxonomy" id="53972"/>
    <lineage>
        <taxon>Bacteria</taxon>
        <taxon>Bacillati</taxon>
        <taxon>Actinomycetota</taxon>
        <taxon>Actinomycetes</taxon>
        <taxon>Mycobacteriales</taxon>
        <taxon>Nocardiaceae</taxon>
        <taxon>Rhodococcoides</taxon>
    </lineage>
</organism>
<accession>A0ABS2KUG6</accession>
<dbReference type="Pfam" id="PF01546">
    <property type="entry name" value="Peptidase_M20"/>
    <property type="match status" value="1"/>
</dbReference>
<protein>
    <submittedName>
        <fullName evidence="5">Acetylornithine deacetylase/succinyl-diaminopimelate desuccinylase-like protein</fullName>
    </submittedName>
</protein>
<keyword evidence="6" id="KW-1185">Reference proteome</keyword>
<name>A0ABS2KUG6_9NOCA</name>
<evidence type="ECO:0000256" key="3">
    <source>
        <dbReference type="ARBA" id="ARBA00022801"/>
    </source>
</evidence>
<dbReference type="EMBL" id="JAFBBK010000001">
    <property type="protein sequence ID" value="MBM7415582.1"/>
    <property type="molecule type" value="Genomic_DNA"/>
</dbReference>
<evidence type="ECO:0000313" key="5">
    <source>
        <dbReference type="EMBL" id="MBM7415582.1"/>
    </source>
</evidence>
<proteinExistence type="predicted"/>
<comment type="caution">
    <text evidence="5">The sequence shown here is derived from an EMBL/GenBank/DDBJ whole genome shotgun (WGS) entry which is preliminary data.</text>
</comment>
<dbReference type="NCBIfam" id="NF005914">
    <property type="entry name" value="PRK07907.1"/>
    <property type="match status" value="1"/>
</dbReference>
<keyword evidence="1" id="KW-0645">Protease</keyword>
<evidence type="ECO:0000313" key="6">
    <source>
        <dbReference type="Proteomes" id="UP000703038"/>
    </source>
</evidence>
<gene>
    <name evidence="5" type="ORF">JOE42_002315</name>
</gene>